<evidence type="ECO:0000256" key="1">
    <source>
        <dbReference type="SAM" id="MobiDB-lite"/>
    </source>
</evidence>
<evidence type="ECO:0000313" key="3">
    <source>
        <dbReference type="Proteomes" id="UP000092154"/>
    </source>
</evidence>
<evidence type="ECO:0000313" key="2">
    <source>
        <dbReference type="EMBL" id="OAX37446.1"/>
    </source>
</evidence>
<proteinExistence type="predicted"/>
<dbReference type="AlphaFoldDB" id="A0A1B7MXX0"/>
<keyword evidence="3" id="KW-1185">Reference proteome</keyword>
<dbReference type="OrthoDB" id="3270840at2759"/>
<feature type="region of interest" description="Disordered" evidence="1">
    <location>
        <begin position="1"/>
        <end position="99"/>
    </location>
</feature>
<gene>
    <name evidence="2" type="ORF">K503DRAFT_850444</name>
</gene>
<feature type="compositionally biased region" description="Polar residues" evidence="1">
    <location>
        <begin position="11"/>
        <end position="21"/>
    </location>
</feature>
<reference evidence="2 3" key="1">
    <citation type="submission" date="2016-06" db="EMBL/GenBank/DDBJ databases">
        <title>Comparative genomics of the ectomycorrhizal sister species Rhizopogon vinicolor and Rhizopogon vesiculosus (Basidiomycota: Boletales) reveals a divergence of the mating type B locus.</title>
        <authorList>
            <consortium name="DOE Joint Genome Institute"/>
            <person name="Mujic A.B."/>
            <person name="Kuo A."/>
            <person name="Tritt A."/>
            <person name="Lipzen A."/>
            <person name="Chen C."/>
            <person name="Johnson J."/>
            <person name="Sharma A."/>
            <person name="Barry K."/>
            <person name="Grigoriev I.V."/>
            <person name="Spatafora J.W."/>
        </authorList>
    </citation>
    <scope>NUCLEOTIDE SEQUENCE [LARGE SCALE GENOMIC DNA]</scope>
    <source>
        <strain evidence="2 3">AM-OR11-026</strain>
    </source>
</reference>
<dbReference type="InParanoid" id="A0A1B7MXX0"/>
<feature type="compositionally biased region" description="Basic and acidic residues" evidence="1">
    <location>
        <begin position="335"/>
        <end position="346"/>
    </location>
</feature>
<dbReference type="Proteomes" id="UP000092154">
    <property type="component" value="Unassembled WGS sequence"/>
</dbReference>
<accession>A0A1B7MXX0</accession>
<feature type="region of interest" description="Disordered" evidence="1">
    <location>
        <begin position="329"/>
        <end position="379"/>
    </location>
</feature>
<name>A0A1B7MXX0_9AGAM</name>
<organism evidence="2 3">
    <name type="scientific">Rhizopogon vinicolor AM-OR11-026</name>
    <dbReference type="NCBI Taxonomy" id="1314800"/>
    <lineage>
        <taxon>Eukaryota</taxon>
        <taxon>Fungi</taxon>
        <taxon>Dikarya</taxon>
        <taxon>Basidiomycota</taxon>
        <taxon>Agaricomycotina</taxon>
        <taxon>Agaricomycetes</taxon>
        <taxon>Agaricomycetidae</taxon>
        <taxon>Boletales</taxon>
        <taxon>Suillineae</taxon>
        <taxon>Rhizopogonaceae</taxon>
        <taxon>Rhizopogon</taxon>
    </lineage>
</organism>
<protein>
    <submittedName>
        <fullName evidence="2">Uncharacterized protein</fullName>
    </submittedName>
</protein>
<dbReference type="STRING" id="1314800.A0A1B7MXX0"/>
<dbReference type="EMBL" id="KV448351">
    <property type="protein sequence ID" value="OAX37446.1"/>
    <property type="molecule type" value="Genomic_DNA"/>
</dbReference>
<sequence>MPQLYRRDPPNNGTEPSSDNLEPTDADDSIVLSDLVRTGEASRLRRRGAMRLDHNLANAQRQEPGRVTPPVVRAERSPSWIEPPSDDEESSQNWEQSYDAPLSPEAIATAGPDPYCHALFCGGDPDELCLSRSSTSVQIRSPLPSYPPLPPSRSYQAPRWRTNGCGAVVHMRASRRGNSGVWIAKNEASSAVVPLDASYFERAAVIRMVRSACGCLREGVGCAICGNPLGSRYKPCHAASEGLFGTRRHHPSGPLTPEGPRYWHAHSPPPQHTQPYVYTFFSENVTSTPTPNGGAPDACPSPALQQDFLSPIDNPYSYTFFDRIVTASPSSLSSRGRDSPDSDASLRVEPQFDADGTPIATDPGSPDKIGSGLTLVPER</sequence>